<protein>
    <submittedName>
        <fullName evidence="1">Uncharacterized protein</fullName>
    </submittedName>
</protein>
<dbReference type="OrthoDB" id="3362599at2"/>
<reference evidence="2" key="1">
    <citation type="submission" date="2018-05" db="EMBL/GenBank/DDBJ databases">
        <authorList>
            <person name="Du Z."/>
            <person name="Wang X."/>
        </authorList>
    </citation>
    <scope>NUCLEOTIDE SEQUENCE [LARGE SCALE GENOMIC DNA]</scope>
    <source>
        <strain evidence="2">CQN31</strain>
    </source>
</reference>
<name>A0A317FE29_9PROT</name>
<dbReference type="AlphaFoldDB" id="A0A317FE29"/>
<accession>A0A317FE29</accession>
<keyword evidence="2" id="KW-1185">Reference proteome</keyword>
<comment type="caution">
    <text evidence="1">The sequence shown here is derived from an EMBL/GenBank/DDBJ whole genome shotgun (WGS) entry which is preliminary data.</text>
</comment>
<dbReference type="EMBL" id="QGNA01000002">
    <property type="protein sequence ID" value="PWS37135.1"/>
    <property type="molecule type" value="Genomic_DNA"/>
</dbReference>
<organism evidence="1 2">
    <name type="scientific">Falsiroseomonas bella</name>
    <dbReference type="NCBI Taxonomy" id="2184016"/>
    <lineage>
        <taxon>Bacteria</taxon>
        <taxon>Pseudomonadati</taxon>
        <taxon>Pseudomonadota</taxon>
        <taxon>Alphaproteobacteria</taxon>
        <taxon>Acetobacterales</taxon>
        <taxon>Roseomonadaceae</taxon>
        <taxon>Falsiroseomonas</taxon>
    </lineage>
</organism>
<dbReference type="RefSeq" id="WP_109870245.1">
    <property type="nucleotide sequence ID" value="NZ_QGNA01000002.1"/>
</dbReference>
<evidence type="ECO:0000313" key="2">
    <source>
        <dbReference type="Proteomes" id="UP000245765"/>
    </source>
</evidence>
<gene>
    <name evidence="1" type="ORF">DFH01_09715</name>
</gene>
<dbReference type="InterPro" id="IPR056082">
    <property type="entry name" value="BilB-like"/>
</dbReference>
<evidence type="ECO:0000313" key="1">
    <source>
        <dbReference type="EMBL" id="PWS37135.1"/>
    </source>
</evidence>
<proteinExistence type="predicted"/>
<dbReference type="Pfam" id="PF24702">
    <property type="entry name" value="DUF7665"/>
    <property type="match status" value="1"/>
</dbReference>
<sequence length="161" mass="18366">MSVLHPPDRVVLEAHLAAPDFRCGEVEGRWRRGHLRWPHLVVAVQAAERPGAPREYGFRFLCDGYPVTPVSAQPWDIDSDIPLPAQRWPTGRHVVPSVFRPEWQGGTALYLPSDRLSITGHDDWRHQHPSRLWRPDRGIVGYLEMIHELLASLDYTGLRGS</sequence>
<dbReference type="Proteomes" id="UP000245765">
    <property type="component" value="Unassembled WGS sequence"/>
</dbReference>